<protein>
    <submittedName>
        <fullName evidence="10">C-type cytochrome biogenesis protein CcmI</fullName>
    </submittedName>
</protein>
<evidence type="ECO:0000256" key="1">
    <source>
        <dbReference type="ARBA" id="ARBA00004196"/>
    </source>
</evidence>
<dbReference type="NCBIfam" id="TIGR03142">
    <property type="entry name" value="cytochro_ccmI"/>
    <property type="match status" value="1"/>
</dbReference>
<keyword evidence="3" id="KW-0201">Cytochrome c-type biogenesis</keyword>
<keyword evidence="7" id="KW-0812">Transmembrane</keyword>
<gene>
    <name evidence="10" type="primary">ccmI</name>
    <name evidence="10" type="ORF">EOE65_11665</name>
</gene>
<dbReference type="Pfam" id="PF23914">
    <property type="entry name" value="TPR_CcmH_CycH"/>
    <property type="match status" value="1"/>
</dbReference>
<evidence type="ECO:0000256" key="5">
    <source>
        <dbReference type="PROSITE-ProRule" id="PRU00339"/>
    </source>
</evidence>
<evidence type="ECO:0000256" key="2">
    <source>
        <dbReference type="ARBA" id="ARBA00022737"/>
    </source>
</evidence>
<feature type="coiled-coil region" evidence="6">
    <location>
        <begin position="36"/>
        <end position="82"/>
    </location>
</feature>
<comment type="caution">
    <text evidence="10">The sequence shown here is derived from an EMBL/GenBank/DDBJ whole genome shotgun (WGS) entry which is preliminary data.</text>
</comment>
<dbReference type="InterPro" id="IPR056413">
    <property type="entry name" value="TPR_CcmH_CycH"/>
</dbReference>
<dbReference type="PROSITE" id="PS50005">
    <property type="entry name" value="TPR"/>
    <property type="match status" value="1"/>
</dbReference>
<feature type="repeat" description="TPR" evidence="5">
    <location>
        <begin position="160"/>
        <end position="193"/>
    </location>
</feature>
<feature type="transmembrane region" description="Helical" evidence="7">
    <location>
        <begin position="6"/>
        <end position="24"/>
    </location>
</feature>
<keyword evidence="11" id="KW-1185">Reference proteome</keyword>
<comment type="subcellular location">
    <subcellularLocation>
        <location evidence="1">Cell envelope</location>
    </subcellularLocation>
</comment>
<dbReference type="Proteomes" id="UP000282818">
    <property type="component" value="Unassembled WGS sequence"/>
</dbReference>
<dbReference type="GO" id="GO:0030313">
    <property type="term" value="C:cell envelope"/>
    <property type="evidence" value="ECO:0007669"/>
    <property type="project" value="UniProtKB-SubCell"/>
</dbReference>
<evidence type="ECO:0000313" key="11">
    <source>
        <dbReference type="Proteomes" id="UP000282818"/>
    </source>
</evidence>
<evidence type="ECO:0000256" key="7">
    <source>
        <dbReference type="SAM" id="Phobius"/>
    </source>
</evidence>
<feature type="domain" description="Cytochrome c-type biogenesis protein H Ig-like" evidence="8">
    <location>
        <begin position="305"/>
        <end position="407"/>
    </location>
</feature>
<dbReference type="Pfam" id="PF23892">
    <property type="entry name" value="Ig_CycH"/>
    <property type="match status" value="1"/>
</dbReference>
<feature type="transmembrane region" description="Helical" evidence="7">
    <location>
        <begin position="99"/>
        <end position="120"/>
    </location>
</feature>
<evidence type="ECO:0000259" key="9">
    <source>
        <dbReference type="Pfam" id="PF23914"/>
    </source>
</evidence>
<keyword evidence="2" id="KW-0677">Repeat</keyword>
<dbReference type="GO" id="GO:0017004">
    <property type="term" value="P:cytochrome complex assembly"/>
    <property type="evidence" value="ECO:0007669"/>
    <property type="project" value="UniProtKB-KW"/>
</dbReference>
<dbReference type="InterPro" id="IPR011990">
    <property type="entry name" value="TPR-like_helical_dom_sf"/>
</dbReference>
<evidence type="ECO:0000256" key="3">
    <source>
        <dbReference type="ARBA" id="ARBA00022748"/>
    </source>
</evidence>
<evidence type="ECO:0000259" key="8">
    <source>
        <dbReference type="Pfam" id="PF23892"/>
    </source>
</evidence>
<keyword evidence="6" id="KW-0175">Coiled coil</keyword>
<keyword evidence="7" id="KW-1133">Transmembrane helix</keyword>
<reference evidence="10 11" key="1">
    <citation type="submission" date="2019-01" db="EMBL/GenBank/DDBJ databases">
        <authorList>
            <person name="Chen W.-M."/>
        </authorList>
    </citation>
    <scope>NUCLEOTIDE SEQUENCE [LARGE SCALE GENOMIC DNA]</scope>
    <source>
        <strain evidence="10 11">HPM-16</strain>
    </source>
</reference>
<organism evidence="10 11">
    <name type="scientific">Neptunomonas marina</name>
    <dbReference type="NCBI Taxonomy" id="1815562"/>
    <lineage>
        <taxon>Bacteria</taxon>
        <taxon>Pseudomonadati</taxon>
        <taxon>Pseudomonadota</taxon>
        <taxon>Gammaproteobacteria</taxon>
        <taxon>Oceanospirillales</taxon>
        <taxon>Oceanospirillaceae</taxon>
        <taxon>Neptunomonas</taxon>
    </lineage>
</organism>
<dbReference type="InterPro" id="IPR051263">
    <property type="entry name" value="C-type_cytochrome_biogenesis"/>
</dbReference>
<dbReference type="PANTHER" id="PTHR47870:SF4">
    <property type="entry name" value="CYTOCHROME C-TYPE BIOGENESIS PROTEIN CYCH"/>
    <property type="match status" value="1"/>
</dbReference>
<dbReference type="GO" id="GO:0005886">
    <property type="term" value="C:plasma membrane"/>
    <property type="evidence" value="ECO:0007669"/>
    <property type="project" value="TreeGrafter"/>
</dbReference>
<dbReference type="SMART" id="SM00028">
    <property type="entry name" value="TPR"/>
    <property type="match status" value="2"/>
</dbReference>
<sequence length="411" mass="45046">MIELWLGIAVLLCGALAFLFIPFARARKRAFHQAAVDRKQQNIDIYNERLAELEREFAANTITEQELEVLRLELQRSLLEDTDTDEPVKHRTVLGTPQLLGLAVMALLVPALSLGLYANYGSAALLEVPRTQPAQSQDMPSVEEAIVMLEKELAENPENPEGWYILATTYMNLGEFQKGQAAFERLLEQMPADAPQYAGVMGQYAQSLYFANGKMTDAVRQQVNRTLDIEPLEVTALGLLGIDAFEQKEYADAIAYWRKALQNADAEAASSLKSGIQRAAQEMQQLGQTVPDIPELDVAQVVALVDIDEQQLTQLKPDQPVFVFARAVGQRMPLAAAKLTVADLPARVVLDDSMAMMPQAKLSGYTRVELIARVSLSGEPVASAGDLESPAVLVAVGTTTPVELQINTIVQ</sequence>
<dbReference type="PANTHER" id="PTHR47870">
    <property type="entry name" value="CYTOCHROME C-TYPE BIOGENESIS PROTEIN CCMH"/>
    <property type="match status" value="1"/>
</dbReference>
<evidence type="ECO:0000256" key="6">
    <source>
        <dbReference type="SAM" id="Coils"/>
    </source>
</evidence>
<keyword evidence="7" id="KW-0472">Membrane</keyword>
<dbReference type="InterPro" id="IPR019734">
    <property type="entry name" value="TPR_rpt"/>
</dbReference>
<evidence type="ECO:0000313" key="10">
    <source>
        <dbReference type="EMBL" id="RVU30296.1"/>
    </source>
</evidence>
<dbReference type="Gene3D" id="1.25.40.10">
    <property type="entry name" value="Tetratricopeptide repeat domain"/>
    <property type="match status" value="1"/>
</dbReference>
<dbReference type="RefSeq" id="WP_127694492.1">
    <property type="nucleotide sequence ID" value="NZ_SACQ01000005.1"/>
</dbReference>
<dbReference type="AlphaFoldDB" id="A0A437Q735"/>
<dbReference type="InterPro" id="IPR017560">
    <property type="entry name" value="Cyt_c_biogenesis_CcmI"/>
</dbReference>
<name>A0A437Q735_9GAMM</name>
<feature type="domain" description="Cytochrome c-type biogenesis protein H TPR" evidence="9">
    <location>
        <begin position="132"/>
        <end position="266"/>
    </location>
</feature>
<dbReference type="SUPFAM" id="SSF48452">
    <property type="entry name" value="TPR-like"/>
    <property type="match status" value="1"/>
</dbReference>
<dbReference type="EMBL" id="SACQ01000005">
    <property type="protein sequence ID" value="RVU30296.1"/>
    <property type="molecule type" value="Genomic_DNA"/>
</dbReference>
<evidence type="ECO:0000256" key="4">
    <source>
        <dbReference type="ARBA" id="ARBA00022803"/>
    </source>
</evidence>
<dbReference type="InterPro" id="IPR056412">
    <property type="entry name" value="Ig_CycH"/>
</dbReference>
<proteinExistence type="predicted"/>
<accession>A0A437Q735</accession>
<keyword evidence="4 5" id="KW-0802">TPR repeat</keyword>